<proteinExistence type="predicted"/>
<dbReference type="Proteomes" id="UP000053690">
    <property type="component" value="Unassembled WGS sequence"/>
</dbReference>
<name>A0A0X3TW84_9RHOB</name>
<organism evidence="2 3">
    <name type="scientific">Ruegeria profundi</name>
    <dbReference type="NCBI Taxonomy" id="1685378"/>
    <lineage>
        <taxon>Bacteria</taxon>
        <taxon>Pseudomonadati</taxon>
        <taxon>Pseudomonadota</taxon>
        <taxon>Alphaproteobacteria</taxon>
        <taxon>Rhodobacterales</taxon>
        <taxon>Roseobacteraceae</taxon>
        <taxon>Ruegeria</taxon>
    </lineage>
</organism>
<evidence type="ECO:0000313" key="2">
    <source>
        <dbReference type="EMBL" id="KUJ79953.1"/>
    </source>
</evidence>
<evidence type="ECO:0000313" key="3">
    <source>
        <dbReference type="Proteomes" id="UP000053690"/>
    </source>
</evidence>
<comment type="caution">
    <text evidence="2">The sequence shown here is derived from an EMBL/GenBank/DDBJ whole genome shotgun (WGS) entry which is preliminary data.</text>
</comment>
<evidence type="ECO:0000256" key="1">
    <source>
        <dbReference type="SAM" id="MobiDB-lite"/>
    </source>
</evidence>
<sequence length="163" mass="18208">MPISNYDSQSLSVDSEPPKALSESQPTKNPLGPLSESLRASLGELPDDALSILGPELFDQANKELNRTAKRREANSLNGVLYNAIDEQMRFFYRDEKSRARHMYQNIVGLVYPCSKTDTEKRRLNQAFEDGWESGDLEFLASIPRADLGLYMSQVDSAVTCTG</sequence>
<feature type="compositionally biased region" description="Polar residues" evidence="1">
    <location>
        <begin position="1"/>
        <end position="13"/>
    </location>
</feature>
<feature type="region of interest" description="Disordered" evidence="1">
    <location>
        <begin position="1"/>
        <end position="37"/>
    </location>
</feature>
<gene>
    <name evidence="2" type="ORF">AVO44_07210</name>
</gene>
<dbReference type="AlphaFoldDB" id="A0A0X3TW84"/>
<keyword evidence="3" id="KW-1185">Reference proteome</keyword>
<reference evidence="3" key="1">
    <citation type="submission" date="2015-12" db="EMBL/GenBank/DDBJ databases">
        <authorList>
            <person name="Zhang G."/>
            <person name="Stingl U."/>
        </authorList>
    </citation>
    <scope>NUCLEOTIDE SEQUENCE [LARGE SCALE GENOMIC DNA]</scope>
    <source>
        <strain evidence="3">ZGT108</strain>
    </source>
</reference>
<protein>
    <submittedName>
        <fullName evidence="2">Uncharacterized protein</fullName>
    </submittedName>
</protein>
<accession>A0A0X3TW84</accession>
<dbReference type="EMBL" id="LQBP01000003">
    <property type="protein sequence ID" value="KUJ79953.1"/>
    <property type="molecule type" value="Genomic_DNA"/>
</dbReference>